<dbReference type="Pfam" id="PF08876">
    <property type="entry name" value="DUF1836"/>
    <property type="match status" value="1"/>
</dbReference>
<dbReference type="InterPro" id="IPR014975">
    <property type="entry name" value="DUF1836"/>
</dbReference>
<dbReference type="PANTHER" id="PTHR40056:SF1">
    <property type="entry name" value="DUF1836 DOMAIN-CONTAINING PROTEIN"/>
    <property type="match status" value="1"/>
</dbReference>
<organism evidence="1 2">
    <name type="scientific">Candidatus Blautia merdavium</name>
    <dbReference type="NCBI Taxonomy" id="2838494"/>
    <lineage>
        <taxon>Bacteria</taxon>
        <taxon>Bacillati</taxon>
        <taxon>Bacillota</taxon>
        <taxon>Clostridia</taxon>
        <taxon>Lachnospirales</taxon>
        <taxon>Lachnospiraceae</taxon>
        <taxon>Blautia</taxon>
    </lineage>
</organism>
<dbReference type="InterPro" id="IPR009061">
    <property type="entry name" value="DNA-bd_dom_put_sf"/>
</dbReference>
<proteinExistence type="predicted"/>
<name>A0A9D2TC79_9FIRM</name>
<comment type="caution">
    <text evidence="1">The sequence shown here is derived from an EMBL/GenBank/DDBJ whole genome shotgun (WGS) entry which is preliminary data.</text>
</comment>
<dbReference type="EMBL" id="DWVZ01000096">
    <property type="protein sequence ID" value="HJC63388.1"/>
    <property type="molecule type" value="Genomic_DNA"/>
</dbReference>
<dbReference type="PANTHER" id="PTHR40056">
    <property type="entry name" value="HYPOTHETICAL CYTOSOLIC PROTEIN"/>
    <property type="match status" value="1"/>
</dbReference>
<evidence type="ECO:0000313" key="1">
    <source>
        <dbReference type="EMBL" id="HJC63388.1"/>
    </source>
</evidence>
<sequence>MTIDTKDILNSILSSISRIDYIKPEDIPGIDLYMDQVTTFMESHMASSKRYEEDKVLTKTMINNYAKNHLLPAPVKKKYSKEHILMLTFIYYFKNLLSINDIQTLLDPIAERFFSGEGSISLTDIYREIIHLELEQIEPLKKDITKKFSQACDAFSQAEETEKEFLRQFAFICMLSFDVYVKKQVIENLIDQMPKPENPKDSKKDGKKKS</sequence>
<gene>
    <name evidence="1" type="ORF">H9753_07205</name>
</gene>
<reference evidence="1" key="1">
    <citation type="journal article" date="2021" name="PeerJ">
        <title>Extensive microbial diversity within the chicken gut microbiome revealed by metagenomics and culture.</title>
        <authorList>
            <person name="Gilroy R."/>
            <person name="Ravi A."/>
            <person name="Getino M."/>
            <person name="Pursley I."/>
            <person name="Horton D.L."/>
            <person name="Alikhan N.F."/>
            <person name="Baker D."/>
            <person name="Gharbi K."/>
            <person name="Hall N."/>
            <person name="Watson M."/>
            <person name="Adriaenssens E.M."/>
            <person name="Foster-Nyarko E."/>
            <person name="Jarju S."/>
            <person name="Secka A."/>
            <person name="Antonio M."/>
            <person name="Oren A."/>
            <person name="Chaudhuri R.R."/>
            <person name="La Ragione R."/>
            <person name="Hildebrand F."/>
            <person name="Pallen M.J."/>
        </authorList>
    </citation>
    <scope>NUCLEOTIDE SEQUENCE</scope>
    <source>
        <strain evidence="1">ChiBcec2-3848</strain>
    </source>
</reference>
<dbReference type="Proteomes" id="UP000823886">
    <property type="component" value="Unassembled WGS sequence"/>
</dbReference>
<protein>
    <submittedName>
        <fullName evidence="1">DUF1836 domain-containing protein</fullName>
    </submittedName>
</protein>
<evidence type="ECO:0000313" key="2">
    <source>
        <dbReference type="Proteomes" id="UP000823886"/>
    </source>
</evidence>
<accession>A0A9D2TC79</accession>
<dbReference type="SUPFAM" id="SSF46955">
    <property type="entry name" value="Putative DNA-binding domain"/>
    <property type="match status" value="1"/>
</dbReference>
<dbReference type="AlphaFoldDB" id="A0A9D2TC79"/>
<reference evidence="1" key="2">
    <citation type="submission" date="2021-04" db="EMBL/GenBank/DDBJ databases">
        <authorList>
            <person name="Gilroy R."/>
        </authorList>
    </citation>
    <scope>NUCLEOTIDE SEQUENCE</scope>
    <source>
        <strain evidence="1">ChiBcec2-3848</strain>
    </source>
</reference>